<dbReference type="Proteomes" id="UP000265520">
    <property type="component" value="Unassembled WGS sequence"/>
</dbReference>
<evidence type="ECO:0000313" key="2">
    <source>
        <dbReference type="Proteomes" id="UP000265520"/>
    </source>
</evidence>
<protein>
    <submittedName>
        <fullName evidence="1">Uncharacterized protein</fullName>
    </submittedName>
</protein>
<proteinExistence type="predicted"/>
<sequence length="43" mass="4613">MLVNADLSTGQQSSSLSEVNASHAARIHPLKNMKAHLARIMLA</sequence>
<reference evidence="1 2" key="1">
    <citation type="journal article" date="2018" name="Front. Plant Sci.">
        <title>Red Clover (Trifolium pratense) and Zigzag Clover (T. medium) - A Picture of Genomic Similarities and Differences.</title>
        <authorList>
            <person name="Dluhosova J."/>
            <person name="Istvanek J."/>
            <person name="Nedelnik J."/>
            <person name="Repkova J."/>
        </authorList>
    </citation>
    <scope>NUCLEOTIDE SEQUENCE [LARGE SCALE GENOMIC DNA]</scope>
    <source>
        <strain evidence="2">cv. 10/8</strain>
        <tissue evidence="1">Leaf</tissue>
    </source>
</reference>
<gene>
    <name evidence="1" type="ORF">A2U01_0023970</name>
</gene>
<organism evidence="1 2">
    <name type="scientific">Trifolium medium</name>
    <dbReference type="NCBI Taxonomy" id="97028"/>
    <lineage>
        <taxon>Eukaryota</taxon>
        <taxon>Viridiplantae</taxon>
        <taxon>Streptophyta</taxon>
        <taxon>Embryophyta</taxon>
        <taxon>Tracheophyta</taxon>
        <taxon>Spermatophyta</taxon>
        <taxon>Magnoliopsida</taxon>
        <taxon>eudicotyledons</taxon>
        <taxon>Gunneridae</taxon>
        <taxon>Pentapetalae</taxon>
        <taxon>rosids</taxon>
        <taxon>fabids</taxon>
        <taxon>Fabales</taxon>
        <taxon>Fabaceae</taxon>
        <taxon>Papilionoideae</taxon>
        <taxon>50 kb inversion clade</taxon>
        <taxon>NPAAA clade</taxon>
        <taxon>Hologalegina</taxon>
        <taxon>IRL clade</taxon>
        <taxon>Trifolieae</taxon>
        <taxon>Trifolium</taxon>
    </lineage>
</organism>
<dbReference type="AlphaFoldDB" id="A0A392NUZ7"/>
<comment type="caution">
    <text evidence="1">The sequence shown here is derived from an EMBL/GenBank/DDBJ whole genome shotgun (WGS) entry which is preliminary data.</text>
</comment>
<dbReference type="EMBL" id="LXQA010050665">
    <property type="protein sequence ID" value="MCI02936.1"/>
    <property type="molecule type" value="Genomic_DNA"/>
</dbReference>
<evidence type="ECO:0000313" key="1">
    <source>
        <dbReference type="EMBL" id="MCI02936.1"/>
    </source>
</evidence>
<name>A0A392NUZ7_9FABA</name>
<accession>A0A392NUZ7</accession>
<keyword evidence="2" id="KW-1185">Reference proteome</keyword>